<dbReference type="Proteomes" id="UP001055553">
    <property type="component" value="Chromosome"/>
</dbReference>
<dbReference type="KEGG" id="naer:MJ1_0418"/>
<proteinExistence type="predicted"/>
<organism evidence="1 2">
    <name type="scientific">Nanobdella aerobiophila</name>
    <dbReference type="NCBI Taxonomy" id="2586965"/>
    <lineage>
        <taxon>Archaea</taxon>
        <taxon>Nanobdellota</taxon>
        <taxon>Nanobdellia</taxon>
        <taxon>Nanobdellales</taxon>
        <taxon>Nanobdellaceae</taxon>
        <taxon>Nanobdella</taxon>
    </lineage>
</organism>
<dbReference type="RefSeq" id="WP_258392897.1">
    <property type="nucleotide sequence ID" value="NZ_AP019769.1"/>
</dbReference>
<dbReference type="EMBL" id="AP019769">
    <property type="protein sequence ID" value="BBL45580.1"/>
    <property type="molecule type" value="Genomic_DNA"/>
</dbReference>
<evidence type="ECO:0000313" key="1">
    <source>
        <dbReference type="EMBL" id="BBL45580.1"/>
    </source>
</evidence>
<dbReference type="SUPFAM" id="SSF158372">
    <property type="entry name" value="AF1782-like"/>
    <property type="match status" value="1"/>
</dbReference>
<dbReference type="InterPro" id="IPR036809">
    <property type="entry name" value="AF1782-like_sf"/>
</dbReference>
<keyword evidence="2" id="KW-1185">Reference proteome</keyword>
<evidence type="ECO:0008006" key="3">
    <source>
        <dbReference type="Google" id="ProtNLM"/>
    </source>
</evidence>
<protein>
    <recommendedName>
        <fullName evidence="3">DUF357 domain-containing protein</fullName>
    </recommendedName>
</protein>
<gene>
    <name evidence="1" type="ORF">MJ1_0418</name>
</gene>
<accession>A0A915WSQ8</accession>
<name>A0A915WSQ8_9ARCH</name>
<sequence>MDINIEELLYYLNREYDKLNKIFSDIRFFNRNIEDYVRSYYNDFLYFYDRKEYIKAFELENYIWGIIDILLNLKLIEVKEEYKKWFKLFI</sequence>
<evidence type="ECO:0000313" key="2">
    <source>
        <dbReference type="Proteomes" id="UP001055553"/>
    </source>
</evidence>
<dbReference type="Gene3D" id="1.20.1270.90">
    <property type="entry name" value="AF1782-like"/>
    <property type="match status" value="1"/>
</dbReference>
<dbReference type="AlphaFoldDB" id="A0A915WSQ8"/>
<dbReference type="GeneID" id="74568364"/>
<reference evidence="2" key="1">
    <citation type="journal article" date="2022" name="Int. J. Syst. Evol. Microbiol.">
        <title>Nanobdella aerobiophila gen. nov., sp. nov., a thermoacidophilic, obligate ectosymbiotic archaeon, and proposal of Nanobdellaceae fam. nov., Nanobdellales ord. nov. and Nanobdellia class. nov.</title>
        <authorList>
            <person name="Kato S."/>
            <person name="Ogasawara A."/>
            <person name="Itoh T."/>
            <person name="Sakai H.D."/>
            <person name="Shimizu M."/>
            <person name="Yuki M."/>
            <person name="Kaneko M."/>
            <person name="Takashina T."/>
            <person name="Ohkuma M."/>
        </authorList>
    </citation>
    <scope>NUCLEOTIDE SEQUENCE [LARGE SCALE GENOMIC DNA]</scope>
    <source>
        <strain evidence="2">MJ1</strain>
    </source>
</reference>